<dbReference type="EMBL" id="UASJ01000005">
    <property type="protein sequence ID" value="SQC01584.1"/>
    <property type="molecule type" value="Genomic_DNA"/>
</dbReference>
<evidence type="ECO:0000313" key="3">
    <source>
        <dbReference type="Proteomes" id="UP000250245"/>
    </source>
</evidence>
<evidence type="ECO:0000256" key="1">
    <source>
        <dbReference type="SAM" id="MobiDB-lite"/>
    </source>
</evidence>
<protein>
    <submittedName>
        <fullName evidence="2">Uncharacterized protein</fullName>
    </submittedName>
</protein>
<gene>
    <name evidence="2" type="ORF">NCTC11820_01976</name>
</gene>
<proteinExistence type="predicted"/>
<name>A0A2X3BP46_9ACTO</name>
<accession>A0A2X3BP46</accession>
<reference evidence="2 3" key="1">
    <citation type="submission" date="2018-06" db="EMBL/GenBank/DDBJ databases">
        <authorList>
            <consortium name="Pathogen Informatics"/>
            <person name="Doyle S."/>
        </authorList>
    </citation>
    <scope>NUCLEOTIDE SEQUENCE [LARGE SCALE GENOMIC DNA]</scope>
    <source>
        <strain evidence="2 3">NCTC11820</strain>
    </source>
</reference>
<dbReference type="Proteomes" id="UP000250245">
    <property type="component" value="Unassembled WGS sequence"/>
</dbReference>
<feature type="region of interest" description="Disordered" evidence="1">
    <location>
        <begin position="1"/>
        <end position="31"/>
    </location>
</feature>
<organism evidence="2 3">
    <name type="scientific">Mobiluncus curtisii</name>
    <dbReference type="NCBI Taxonomy" id="2051"/>
    <lineage>
        <taxon>Bacteria</taxon>
        <taxon>Bacillati</taxon>
        <taxon>Actinomycetota</taxon>
        <taxon>Actinomycetes</taxon>
        <taxon>Actinomycetales</taxon>
        <taxon>Actinomycetaceae</taxon>
        <taxon>Mobiluncus</taxon>
    </lineage>
</organism>
<dbReference type="AlphaFoldDB" id="A0A2X3BP46"/>
<sequence>MSEETQDLQSAPEGDLEPKLPQYANPRGESWECGTTRLGSTHWRHFRLRSVAPRSADAGQSPKPYGGWFDDCVDYLEEDLLGPGWILSLP</sequence>
<evidence type="ECO:0000313" key="2">
    <source>
        <dbReference type="EMBL" id="SQC01584.1"/>
    </source>
</evidence>